<dbReference type="Pfam" id="PF00528">
    <property type="entry name" value="BPD_transp_1"/>
    <property type="match status" value="1"/>
</dbReference>
<organism evidence="9 10">
    <name type="scientific">Nocardioides jiangsuensis</name>
    <dbReference type="NCBI Taxonomy" id="2866161"/>
    <lineage>
        <taxon>Bacteria</taxon>
        <taxon>Bacillati</taxon>
        <taxon>Actinomycetota</taxon>
        <taxon>Actinomycetes</taxon>
        <taxon>Propionibacteriales</taxon>
        <taxon>Nocardioidaceae</taxon>
        <taxon>Nocardioides</taxon>
    </lineage>
</organism>
<reference evidence="9 10" key="1">
    <citation type="submission" date="2021-08" db="EMBL/GenBank/DDBJ databases">
        <title>Nocardioides bacterium WL0053 sp. nov., isolated from the sediment.</title>
        <authorList>
            <person name="Wang L."/>
            <person name="Zhang D."/>
            <person name="Zhang A."/>
        </authorList>
    </citation>
    <scope>NUCLEOTIDE SEQUENCE [LARGE SCALE GENOMIC DNA]</scope>
    <source>
        <strain evidence="9 10">WL0053</strain>
    </source>
</reference>
<evidence type="ECO:0000256" key="6">
    <source>
        <dbReference type="ARBA" id="ARBA00023136"/>
    </source>
</evidence>
<keyword evidence="5 7" id="KW-1133">Transmembrane helix</keyword>
<feature type="transmembrane region" description="Helical" evidence="7">
    <location>
        <begin position="82"/>
        <end position="103"/>
    </location>
</feature>
<evidence type="ECO:0000256" key="2">
    <source>
        <dbReference type="ARBA" id="ARBA00022448"/>
    </source>
</evidence>
<evidence type="ECO:0000256" key="3">
    <source>
        <dbReference type="ARBA" id="ARBA00022475"/>
    </source>
</evidence>
<evidence type="ECO:0000256" key="5">
    <source>
        <dbReference type="ARBA" id="ARBA00022989"/>
    </source>
</evidence>
<keyword evidence="6 7" id="KW-0472">Membrane</keyword>
<evidence type="ECO:0000313" key="9">
    <source>
        <dbReference type="EMBL" id="MBY9075533.1"/>
    </source>
</evidence>
<evidence type="ECO:0000256" key="1">
    <source>
        <dbReference type="ARBA" id="ARBA00004651"/>
    </source>
</evidence>
<name>A0ABS7RNA9_9ACTN</name>
<feature type="transmembrane region" description="Helical" evidence="7">
    <location>
        <begin position="191"/>
        <end position="215"/>
    </location>
</feature>
<dbReference type="PROSITE" id="PS50928">
    <property type="entry name" value="ABC_TM1"/>
    <property type="match status" value="1"/>
</dbReference>
<proteinExistence type="inferred from homology"/>
<dbReference type="PANTHER" id="PTHR32243:SF18">
    <property type="entry name" value="INNER MEMBRANE ABC TRANSPORTER PERMEASE PROTEIN YCJP"/>
    <property type="match status" value="1"/>
</dbReference>
<dbReference type="InterPro" id="IPR000515">
    <property type="entry name" value="MetI-like"/>
</dbReference>
<evidence type="ECO:0000256" key="7">
    <source>
        <dbReference type="RuleBase" id="RU363032"/>
    </source>
</evidence>
<comment type="subcellular location">
    <subcellularLocation>
        <location evidence="1 7">Cell membrane</location>
        <topology evidence="1 7">Multi-pass membrane protein</topology>
    </subcellularLocation>
</comment>
<comment type="caution">
    <text evidence="9">The sequence shown here is derived from an EMBL/GenBank/DDBJ whole genome shotgun (WGS) entry which is preliminary data.</text>
</comment>
<dbReference type="InterPro" id="IPR050901">
    <property type="entry name" value="BP-dep_ABC_trans_perm"/>
</dbReference>
<keyword evidence="3" id="KW-1003">Cell membrane</keyword>
<feature type="transmembrane region" description="Helical" evidence="7">
    <location>
        <begin position="7"/>
        <end position="31"/>
    </location>
</feature>
<dbReference type="CDD" id="cd06261">
    <property type="entry name" value="TM_PBP2"/>
    <property type="match status" value="1"/>
</dbReference>
<dbReference type="Proteomes" id="UP000754710">
    <property type="component" value="Unassembled WGS sequence"/>
</dbReference>
<dbReference type="PANTHER" id="PTHR32243">
    <property type="entry name" value="MALTOSE TRANSPORT SYSTEM PERMEASE-RELATED"/>
    <property type="match status" value="1"/>
</dbReference>
<gene>
    <name evidence="9" type="ORF">K1X13_11940</name>
</gene>
<dbReference type="Gene3D" id="1.10.3720.10">
    <property type="entry name" value="MetI-like"/>
    <property type="match status" value="1"/>
</dbReference>
<feature type="domain" description="ABC transmembrane type-1" evidence="8">
    <location>
        <begin position="78"/>
        <end position="269"/>
    </location>
</feature>
<comment type="similarity">
    <text evidence="7">Belongs to the binding-protein-dependent transport system permease family.</text>
</comment>
<dbReference type="SUPFAM" id="SSF161098">
    <property type="entry name" value="MetI-like"/>
    <property type="match status" value="1"/>
</dbReference>
<feature type="transmembrane region" description="Helical" evidence="7">
    <location>
        <begin position="115"/>
        <end position="137"/>
    </location>
</feature>
<keyword evidence="4 7" id="KW-0812">Transmembrane</keyword>
<keyword evidence="10" id="KW-1185">Reference proteome</keyword>
<sequence>MRPGRRYMIGIHVAAVVMALVVLAPFAWLLISSVSPSAELLSPHPHWWPENPTLERYKAIFRSAPGEADVAANFRQAMVNSFIVATLTTLVSLVVGALGGYAFARLKFRFRRTSLFTFLAIYMLPPIALVIPLYLALANLDLLDTKTGLVITYCSIVTPFCLWTMSNYYLSLPADLEEAARVDGCTRLGALVRVILPLARPGLLTTGMFGFLLAWDEFLYSLIFTSTTQSKTIPVAIAEFTGKYSSDFGLIAAGGVLATVPPLVLALLFQRYIVGGLTSGAVKG</sequence>
<dbReference type="EMBL" id="JAIEZQ010000002">
    <property type="protein sequence ID" value="MBY9075533.1"/>
    <property type="molecule type" value="Genomic_DNA"/>
</dbReference>
<feature type="transmembrane region" description="Helical" evidence="7">
    <location>
        <begin position="248"/>
        <end position="269"/>
    </location>
</feature>
<dbReference type="InterPro" id="IPR035906">
    <property type="entry name" value="MetI-like_sf"/>
</dbReference>
<evidence type="ECO:0000256" key="4">
    <source>
        <dbReference type="ARBA" id="ARBA00022692"/>
    </source>
</evidence>
<keyword evidence="2 7" id="KW-0813">Transport</keyword>
<evidence type="ECO:0000313" key="10">
    <source>
        <dbReference type="Proteomes" id="UP000754710"/>
    </source>
</evidence>
<feature type="transmembrane region" description="Helical" evidence="7">
    <location>
        <begin position="149"/>
        <end position="170"/>
    </location>
</feature>
<protein>
    <submittedName>
        <fullName evidence="9">Carbohydrate ABC transporter permease</fullName>
    </submittedName>
</protein>
<evidence type="ECO:0000259" key="8">
    <source>
        <dbReference type="PROSITE" id="PS50928"/>
    </source>
</evidence>
<accession>A0ABS7RNA9</accession>